<name>A0A850NYV0_9PROT</name>
<comment type="caution">
    <text evidence="1">The sequence shown here is derived from an EMBL/GenBank/DDBJ whole genome shotgun (WGS) entry which is preliminary data.</text>
</comment>
<sequence length="89" mass="10431">MIQRKATQGLSPLPRLGQVVFQHALYYNARENPYQISNLFSGRLFEKSDHDSVLKLKEVFGEAFCKSIERTPPFLKKKQHPKTFIVFYQ</sequence>
<dbReference type="Proteomes" id="UP000522590">
    <property type="component" value="Unassembled WGS sequence"/>
</dbReference>
<proteinExistence type="predicted"/>
<dbReference type="AlphaFoldDB" id="A0A850NYV0"/>
<reference evidence="1 2" key="1">
    <citation type="submission" date="2020-06" db="EMBL/GenBank/DDBJ databases">
        <title>Description of novel acetic acid bacteria.</title>
        <authorList>
            <person name="Sombolestani A."/>
        </authorList>
    </citation>
    <scope>NUCLEOTIDE SEQUENCE [LARGE SCALE GENOMIC DNA]</scope>
    <source>
        <strain evidence="1 2">LMG 25</strain>
    </source>
</reference>
<dbReference type="EMBL" id="JABXXS010000014">
    <property type="protein sequence ID" value="NVN36858.1"/>
    <property type="molecule type" value="Genomic_DNA"/>
</dbReference>
<accession>A0A850NYV0</accession>
<evidence type="ECO:0000313" key="2">
    <source>
        <dbReference type="Proteomes" id="UP000522590"/>
    </source>
</evidence>
<protein>
    <submittedName>
        <fullName evidence="1">Uncharacterized protein</fullName>
    </submittedName>
</protein>
<gene>
    <name evidence="1" type="ORF">HUK81_07890</name>
</gene>
<evidence type="ECO:0000313" key="1">
    <source>
        <dbReference type="EMBL" id="NVN36858.1"/>
    </source>
</evidence>
<organism evidence="1 2">
    <name type="scientific">Komagataeibacter swingsii</name>
    <dbReference type="NCBI Taxonomy" id="215220"/>
    <lineage>
        <taxon>Bacteria</taxon>
        <taxon>Pseudomonadati</taxon>
        <taxon>Pseudomonadota</taxon>
        <taxon>Alphaproteobacteria</taxon>
        <taxon>Acetobacterales</taxon>
        <taxon>Acetobacteraceae</taxon>
        <taxon>Komagataeibacter</taxon>
    </lineage>
</organism>